<dbReference type="AlphaFoldDB" id="A0A418B286"/>
<keyword evidence="1" id="KW-0239">DNA-directed DNA polymerase</keyword>
<keyword evidence="1" id="KW-0004">4Fe-4S</keyword>
<dbReference type="InterPro" id="IPR006133">
    <property type="entry name" value="DNA-dir_DNA_pol_B_exonuc"/>
</dbReference>
<dbReference type="GO" id="GO:0000278">
    <property type="term" value="P:mitotic cell cycle"/>
    <property type="evidence" value="ECO:0007669"/>
    <property type="project" value="TreeGrafter"/>
</dbReference>
<dbReference type="InterPro" id="IPR036397">
    <property type="entry name" value="RNaseH_sf"/>
</dbReference>
<dbReference type="GO" id="GO:0008622">
    <property type="term" value="C:epsilon DNA polymerase complex"/>
    <property type="evidence" value="ECO:0007669"/>
    <property type="project" value="InterPro"/>
</dbReference>
<reference evidence="3 4" key="1">
    <citation type="submission" date="2018-08" db="EMBL/GenBank/DDBJ databases">
        <title>Aphanomyces genome sequencing and annotation.</title>
        <authorList>
            <person name="Minardi D."/>
            <person name="Oidtmann B."/>
            <person name="Van Der Giezen M."/>
            <person name="Studholme D.J."/>
        </authorList>
    </citation>
    <scope>NUCLEOTIDE SEQUENCE [LARGE SCALE GENOMIC DNA]</scope>
    <source>
        <strain evidence="3 4">NJM0002</strain>
    </source>
</reference>
<dbReference type="GO" id="GO:0003677">
    <property type="term" value="F:DNA binding"/>
    <property type="evidence" value="ECO:0007669"/>
    <property type="project" value="UniProtKB-KW"/>
</dbReference>
<protein>
    <recommendedName>
        <fullName evidence="1">DNA polymerase epsilon catalytic subunit</fullName>
        <ecNumber evidence="1">2.7.7.7</ecNumber>
    </recommendedName>
</protein>
<dbReference type="EMBL" id="QUSY01000157">
    <property type="protein sequence ID" value="RHY32168.1"/>
    <property type="molecule type" value="Genomic_DNA"/>
</dbReference>
<evidence type="ECO:0000313" key="3">
    <source>
        <dbReference type="EMBL" id="RHY32168.1"/>
    </source>
</evidence>
<name>A0A418B286_9STRA</name>
<evidence type="ECO:0000313" key="4">
    <source>
        <dbReference type="Proteomes" id="UP000285060"/>
    </source>
</evidence>
<gene>
    <name evidence="3" type="ORF">DYB32_002798</name>
</gene>
<dbReference type="GO" id="GO:0006272">
    <property type="term" value="P:leading strand elongation"/>
    <property type="evidence" value="ECO:0007669"/>
    <property type="project" value="TreeGrafter"/>
</dbReference>
<organism evidence="3 4">
    <name type="scientific">Aphanomyces invadans</name>
    <dbReference type="NCBI Taxonomy" id="157072"/>
    <lineage>
        <taxon>Eukaryota</taxon>
        <taxon>Sar</taxon>
        <taxon>Stramenopiles</taxon>
        <taxon>Oomycota</taxon>
        <taxon>Saprolegniomycetes</taxon>
        <taxon>Saprolegniales</taxon>
        <taxon>Verrucalvaceae</taxon>
        <taxon>Aphanomyces</taxon>
    </lineage>
</organism>
<feature type="non-terminal residue" evidence="3">
    <location>
        <position position="1"/>
    </location>
</feature>
<accession>A0A418B286</accession>
<dbReference type="PANTHER" id="PTHR10670:SF0">
    <property type="entry name" value="DNA POLYMERASE EPSILON CATALYTIC SUBUNIT A"/>
    <property type="match status" value="1"/>
</dbReference>
<keyword evidence="1" id="KW-0235">DNA replication</keyword>
<comment type="function">
    <text evidence="1">DNA polymerase II participates in chromosomal DNA replication.</text>
</comment>
<keyword evidence="1" id="KW-0539">Nucleus</keyword>
<dbReference type="GO" id="GO:0008270">
    <property type="term" value="F:zinc ion binding"/>
    <property type="evidence" value="ECO:0007669"/>
    <property type="project" value="UniProtKB-KW"/>
</dbReference>
<dbReference type="InterPro" id="IPR012337">
    <property type="entry name" value="RNaseH-like_sf"/>
</dbReference>
<dbReference type="Gene3D" id="3.30.420.10">
    <property type="entry name" value="Ribonuclease H-like superfamily/Ribonuclease H"/>
    <property type="match status" value="1"/>
</dbReference>
<keyword evidence="4" id="KW-1185">Reference proteome</keyword>
<keyword evidence="1" id="KW-0411">Iron-sulfur</keyword>
<comment type="catalytic activity">
    <reaction evidence="1">
        <text>DNA(n) + a 2'-deoxyribonucleoside 5'-triphosphate = DNA(n+1) + diphosphate</text>
        <dbReference type="Rhea" id="RHEA:22508"/>
        <dbReference type="Rhea" id="RHEA-COMP:17339"/>
        <dbReference type="Rhea" id="RHEA-COMP:17340"/>
        <dbReference type="ChEBI" id="CHEBI:33019"/>
        <dbReference type="ChEBI" id="CHEBI:61560"/>
        <dbReference type="ChEBI" id="CHEBI:173112"/>
        <dbReference type="EC" id="2.7.7.7"/>
    </reaction>
</comment>
<dbReference type="PANTHER" id="PTHR10670">
    <property type="entry name" value="DNA POLYMERASE EPSILON CATALYTIC SUBUNIT A"/>
    <property type="match status" value="1"/>
</dbReference>
<keyword evidence="1" id="KW-0548">Nucleotidyltransferase</keyword>
<comment type="similarity">
    <text evidence="1">Belongs to the DNA polymerase type-B family.</text>
</comment>
<sequence>LLNACNTSRNIENDERSGVELYFLAQDGSAFKTTLIQAPYFYVAAPPKRLQEALAYVDLSRSSLFAPVFRALFYLPSFRFCQKTLEGTLLSSSVVSKEDLDLPNHLSGLQASYIQLVFRTVRLRRGFLLFHGEHPGVGVRLGRRQANRVPHDCKEQARSISHERLVAHLPCLLCSEYDVPYLMRVAIDKEIRIGAWYSVHVDAAEGVKVDRITDMVDKAEPVVLAFDIECTKAPLKFPDATSDQIYMISYMVDRQGFLICNREFVSQDVDDFEYTPKSDYPGRVHTATARKRLARFDEMAFCVGPFECVNVTNEFELIRYFFNHVKELNPHIFVTYNGDFFDWPFLETRAQHHGYRSFVVPGGIHGNYEAWI</sequence>
<dbReference type="GO" id="GO:0008310">
    <property type="term" value="F:single-stranded DNA 3'-5' DNA exonuclease activity"/>
    <property type="evidence" value="ECO:0007669"/>
    <property type="project" value="TreeGrafter"/>
</dbReference>
<comment type="cofactor">
    <cofactor evidence="1">
        <name>[4Fe-4S] cluster</name>
        <dbReference type="ChEBI" id="CHEBI:49883"/>
    </cofactor>
</comment>
<dbReference type="Pfam" id="PF03104">
    <property type="entry name" value="DNA_pol_B_exo1"/>
    <property type="match status" value="1"/>
</dbReference>
<keyword evidence="1" id="KW-0862">Zinc</keyword>
<evidence type="ECO:0000259" key="2">
    <source>
        <dbReference type="Pfam" id="PF03104"/>
    </source>
</evidence>
<proteinExistence type="inferred from homology"/>
<dbReference type="GO" id="GO:0006297">
    <property type="term" value="P:nucleotide-excision repair, DNA gap filling"/>
    <property type="evidence" value="ECO:0007669"/>
    <property type="project" value="TreeGrafter"/>
</dbReference>
<keyword evidence="1" id="KW-0408">Iron</keyword>
<keyword evidence="1" id="KW-0479">Metal-binding</keyword>
<dbReference type="Proteomes" id="UP000285060">
    <property type="component" value="Unassembled WGS sequence"/>
</dbReference>
<dbReference type="GO" id="GO:0051539">
    <property type="term" value="F:4 iron, 4 sulfur cluster binding"/>
    <property type="evidence" value="ECO:0007669"/>
    <property type="project" value="UniProtKB-KW"/>
</dbReference>
<keyword evidence="1" id="KW-0863">Zinc-finger</keyword>
<dbReference type="InterPro" id="IPR029703">
    <property type="entry name" value="POL2"/>
</dbReference>
<dbReference type="GO" id="GO:0003887">
    <property type="term" value="F:DNA-directed DNA polymerase activity"/>
    <property type="evidence" value="ECO:0007669"/>
    <property type="project" value="UniProtKB-KW"/>
</dbReference>
<keyword evidence="1" id="KW-0808">Transferase</keyword>
<comment type="subcellular location">
    <subcellularLocation>
        <location evidence="1">Nucleus</location>
    </subcellularLocation>
</comment>
<dbReference type="SUPFAM" id="SSF53098">
    <property type="entry name" value="Ribonuclease H-like"/>
    <property type="match status" value="1"/>
</dbReference>
<dbReference type="GO" id="GO:0045004">
    <property type="term" value="P:DNA replication proofreading"/>
    <property type="evidence" value="ECO:0007669"/>
    <property type="project" value="TreeGrafter"/>
</dbReference>
<dbReference type="GO" id="GO:0006287">
    <property type="term" value="P:base-excision repair, gap-filling"/>
    <property type="evidence" value="ECO:0007669"/>
    <property type="project" value="TreeGrafter"/>
</dbReference>
<dbReference type="VEuPathDB" id="FungiDB:H310_14050"/>
<feature type="domain" description="DNA-directed DNA polymerase family B exonuclease" evidence="2">
    <location>
        <begin position="176"/>
        <end position="352"/>
    </location>
</feature>
<comment type="caution">
    <text evidence="3">The sequence shown here is derived from an EMBL/GenBank/DDBJ whole genome shotgun (WGS) entry which is preliminary data.</text>
</comment>
<dbReference type="EC" id="2.7.7.7" evidence="1"/>
<evidence type="ECO:0000256" key="1">
    <source>
        <dbReference type="RuleBase" id="RU365029"/>
    </source>
</evidence>
<keyword evidence="1" id="KW-0238">DNA-binding</keyword>